<evidence type="ECO:0000256" key="2">
    <source>
        <dbReference type="ARBA" id="ARBA00010621"/>
    </source>
</evidence>
<evidence type="ECO:0000256" key="7">
    <source>
        <dbReference type="ARBA" id="ARBA00022801"/>
    </source>
</evidence>
<comment type="catalytic activity">
    <reaction evidence="13 14">
        <text>di-trans,octa-cis-undecaprenyl diphosphate + H2O = di-trans,octa-cis-undecaprenyl phosphate + phosphate + H(+)</text>
        <dbReference type="Rhea" id="RHEA:28094"/>
        <dbReference type="ChEBI" id="CHEBI:15377"/>
        <dbReference type="ChEBI" id="CHEBI:15378"/>
        <dbReference type="ChEBI" id="CHEBI:43474"/>
        <dbReference type="ChEBI" id="CHEBI:58405"/>
        <dbReference type="ChEBI" id="CHEBI:60392"/>
        <dbReference type="EC" id="3.6.1.27"/>
    </reaction>
</comment>
<feature type="transmembrane region" description="Helical" evidence="14">
    <location>
        <begin position="109"/>
        <end position="128"/>
    </location>
</feature>
<feature type="transmembrane region" description="Helical" evidence="14">
    <location>
        <begin position="249"/>
        <end position="265"/>
    </location>
</feature>
<dbReference type="InterPro" id="IPR003824">
    <property type="entry name" value="UppP"/>
</dbReference>
<dbReference type="GO" id="GO:0046677">
    <property type="term" value="P:response to antibiotic"/>
    <property type="evidence" value="ECO:0007669"/>
    <property type="project" value="UniProtKB-UniRule"/>
</dbReference>
<keyword evidence="8 14" id="KW-1133">Transmembrane helix</keyword>
<keyword evidence="14" id="KW-0573">Peptidoglycan synthesis</keyword>
<evidence type="ECO:0000313" key="16">
    <source>
        <dbReference type="Proteomes" id="UP000033774"/>
    </source>
</evidence>
<dbReference type="EC" id="3.6.1.27" evidence="3 14"/>
<reference evidence="15 16" key="1">
    <citation type="submission" date="2015-03" db="EMBL/GenBank/DDBJ databases">
        <title>Draft genome sequence of Elstera litoralis.</title>
        <authorList>
            <person name="Rahalkar M.C."/>
            <person name="Dhakephalkar P.K."/>
            <person name="Pore S.D."/>
            <person name="Arora P."/>
            <person name="Kapse N.G."/>
            <person name="Pandit P.S."/>
        </authorList>
    </citation>
    <scope>NUCLEOTIDE SEQUENCE [LARGE SCALE GENOMIC DNA]</scope>
    <source>
        <strain evidence="15 16">Dia-1</strain>
    </source>
</reference>
<keyword evidence="7 14" id="KW-0378">Hydrolase</keyword>
<evidence type="ECO:0000256" key="11">
    <source>
        <dbReference type="ARBA" id="ARBA00032707"/>
    </source>
</evidence>
<dbReference type="NCBIfam" id="TIGR00753">
    <property type="entry name" value="undec_PP_bacA"/>
    <property type="match status" value="1"/>
</dbReference>
<sequence length="266" mass="28447">MDTLFWQAAFLGLVEGLTEFLPVSSTGHLILLGDLIGFQGPPGKVFEIVIQLGAILAIVVLYWRKLFGVLLAAPNDKAAQRFILVILLAFLPAMVIGAGAHGFIKSVLFSPWVVSIALILGGIAILVIEGRGTEERYHDIAEMPPKTALTIGFIQCLAMIPGVSRSGATILGARLMGLDRKTAAEFSFFLAVPTMAAATVYDLYKNWSQLSFEGGAVIGVGFAVAFLTALLVVRVAVGFIARHGFTPFAWYRIALGALMLGLLIAR</sequence>
<comment type="function">
    <text evidence="14">Catalyzes the dephosphorylation of undecaprenyl diphosphate (UPP). Confers resistance to bacitracin.</text>
</comment>
<keyword evidence="14" id="KW-0133">Cell shape</keyword>
<dbReference type="PATRIC" id="fig|552518.3.peg.532"/>
<proteinExistence type="inferred from homology"/>
<feature type="transmembrane region" description="Helical" evidence="14">
    <location>
        <begin position="216"/>
        <end position="237"/>
    </location>
</feature>
<dbReference type="RefSeq" id="WP_045775205.1">
    <property type="nucleotide sequence ID" value="NZ_LAJY01000142.1"/>
</dbReference>
<evidence type="ECO:0000256" key="12">
    <source>
        <dbReference type="ARBA" id="ARBA00032932"/>
    </source>
</evidence>
<dbReference type="GO" id="GO:0050380">
    <property type="term" value="F:undecaprenyl-diphosphatase activity"/>
    <property type="evidence" value="ECO:0007669"/>
    <property type="project" value="UniProtKB-UniRule"/>
</dbReference>
<dbReference type="Pfam" id="PF02673">
    <property type="entry name" value="BacA"/>
    <property type="match status" value="1"/>
</dbReference>
<dbReference type="OrthoDB" id="9808289at2"/>
<feature type="transmembrane region" description="Helical" evidence="14">
    <location>
        <begin position="83"/>
        <end position="103"/>
    </location>
</feature>
<evidence type="ECO:0000256" key="10">
    <source>
        <dbReference type="ARBA" id="ARBA00023251"/>
    </source>
</evidence>
<name>A0A0F3IX28_9PROT</name>
<feature type="transmembrane region" description="Helical" evidence="14">
    <location>
        <begin position="186"/>
        <end position="204"/>
    </location>
</feature>
<protein>
    <recommendedName>
        <fullName evidence="4 14">Undecaprenyl-diphosphatase</fullName>
        <ecNumber evidence="3 14">3.6.1.27</ecNumber>
    </recommendedName>
    <alternativeName>
        <fullName evidence="12 14">Bacitracin resistance protein</fullName>
    </alternativeName>
    <alternativeName>
        <fullName evidence="11 14">Undecaprenyl pyrophosphate phosphatase</fullName>
    </alternativeName>
</protein>
<dbReference type="GO" id="GO:0008360">
    <property type="term" value="P:regulation of cell shape"/>
    <property type="evidence" value="ECO:0007669"/>
    <property type="project" value="UniProtKB-KW"/>
</dbReference>
<evidence type="ECO:0000256" key="6">
    <source>
        <dbReference type="ARBA" id="ARBA00022692"/>
    </source>
</evidence>
<dbReference type="NCBIfam" id="NF001390">
    <property type="entry name" value="PRK00281.1-4"/>
    <property type="match status" value="1"/>
</dbReference>
<keyword evidence="16" id="KW-1185">Reference proteome</keyword>
<comment type="caution">
    <text evidence="15">The sequence shown here is derived from an EMBL/GenBank/DDBJ whole genome shotgun (WGS) entry which is preliminary data.</text>
</comment>
<gene>
    <name evidence="14" type="primary">uppP</name>
    <name evidence="15" type="ORF">VZ95_06925</name>
</gene>
<evidence type="ECO:0000256" key="1">
    <source>
        <dbReference type="ARBA" id="ARBA00004651"/>
    </source>
</evidence>
<keyword evidence="5 14" id="KW-1003">Cell membrane</keyword>
<keyword evidence="9 14" id="KW-0472">Membrane</keyword>
<evidence type="ECO:0000256" key="14">
    <source>
        <dbReference type="HAMAP-Rule" id="MF_01006"/>
    </source>
</evidence>
<dbReference type="NCBIfam" id="NF001389">
    <property type="entry name" value="PRK00281.1-2"/>
    <property type="match status" value="1"/>
</dbReference>
<dbReference type="PANTHER" id="PTHR30622:SF3">
    <property type="entry name" value="UNDECAPRENYL-DIPHOSPHATASE"/>
    <property type="match status" value="1"/>
</dbReference>
<comment type="similarity">
    <text evidence="2 14">Belongs to the UppP family.</text>
</comment>
<evidence type="ECO:0000256" key="9">
    <source>
        <dbReference type="ARBA" id="ARBA00023136"/>
    </source>
</evidence>
<dbReference type="GO" id="GO:0071555">
    <property type="term" value="P:cell wall organization"/>
    <property type="evidence" value="ECO:0007669"/>
    <property type="project" value="UniProtKB-KW"/>
</dbReference>
<evidence type="ECO:0000256" key="8">
    <source>
        <dbReference type="ARBA" id="ARBA00022989"/>
    </source>
</evidence>
<organism evidence="15 16">
    <name type="scientific">Elstera litoralis</name>
    <dbReference type="NCBI Taxonomy" id="552518"/>
    <lineage>
        <taxon>Bacteria</taxon>
        <taxon>Pseudomonadati</taxon>
        <taxon>Pseudomonadota</taxon>
        <taxon>Alphaproteobacteria</taxon>
        <taxon>Rhodospirillales</taxon>
        <taxon>Rhodospirillaceae</taxon>
        <taxon>Elstera</taxon>
    </lineage>
</organism>
<evidence type="ECO:0000256" key="3">
    <source>
        <dbReference type="ARBA" id="ARBA00012374"/>
    </source>
</evidence>
<dbReference type="EMBL" id="LAJY01000142">
    <property type="protein sequence ID" value="KJV10144.1"/>
    <property type="molecule type" value="Genomic_DNA"/>
</dbReference>
<comment type="subcellular location">
    <subcellularLocation>
        <location evidence="1 14">Cell membrane</location>
        <topology evidence="1 14">Multi-pass membrane protein</topology>
    </subcellularLocation>
</comment>
<evidence type="ECO:0000313" key="15">
    <source>
        <dbReference type="EMBL" id="KJV10144.1"/>
    </source>
</evidence>
<keyword evidence="10 14" id="KW-0046">Antibiotic resistance</keyword>
<dbReference type="Proteomes" id="UP000033774">
    <property type="component" value="Unassembled WGS sequence"/>
</dbReference>
<evidence type="ECO:0000256" key="5">
    <source>
        <dbReference type="ARBA" id="ARBA00022475"/>
    </source>
</evidence>
<dbReference type="AlphaFoldDB" id="A0A0F3IX28"/>
<keyword evidence="6 14" id="KW-0812">Transmembrane</keyword>
<dbReference type="GO" id="GO:0005886">
    <property type="term" value="C:plasma membrane"/>
    <property type="evidence" value="ECO:0007669"/>
    <property type="project" value="UniProtKB-SubCell"/>
</dbReference>
<keyword evidence="14" id="KW-0961">Cell wall biogenesis/degradation</keyword>
<dbReference type="PANTHER" id="PTHR30622">
    <property type="entry name" value="UNDECAPRENYL-DIPHOSPHATASE"/>
    <property type="match status" value="1"/>
</dbReference>
<evidence type="ECO:0000256" key="4">
    <source>
        <dbReference type="ARBA" id="ARBA00021581"/>
    </source>
</evidence>
<feature type="transmembrane region" description="Helical" evidence="14">
    <location>
        <begin position="148"/>
        <end position="166"/>
    </location>
</feature>
<accession>A0A0F3IX28</accession>
<evidence type="ECO:0000256" key="13">
    <source>
        <dbReference type="ARBA" id="ARBA00047594"/>
    </source>
</evidence>
<dbReference type="HAMAP" id="MF_01006">
    <property type="entry name" value="Undec_diphosphatase"/>
    <property type="match status" value="1"/>
</dbReference>
<dbReference type="GO" id="GO:0009252">
    <property type="term" value="P:peptidoglycan biosynthetic process"/>
    <property type="evidence" value="ECO:0007669"/>
    <property type="project" value="UniProtKB-KW"/>
</dbReference>
<comment type="miscellaneous">
    <text evidence="14">Bacitracin is thought to be involved in the inhibition of peptidoglycan synthesis by sequestering undecaprenyl diphosphate, thereby reducing the pool of lipid carrier available.</text>
</comment>
<feature type="transmembrane region" description="Helical" evidence="14">
    <location>
        <begin position="45"/>
        <end position="63"/>
    </location>
</feature>